<organism evidence="1 2">
    <name type="scientific">Artomyces pyxidatus</name>
    <dbReference type="NCBI Taxonomy" id="48021"/>
    <lineage>
        <taxon>Eukaryota</taxon>
        <taxon>Fungi</taxon>
        <taxon>Dikarya</taxon>
        <taxon>Basidiomycota</taxon>
        <taxon>Agaricomycotina</taxon>
        <taxon>Agaricomycetes</taxon>
        <taxon>Russulales</taxon>
        <taxon>Auriscalpiaceae</taxon>
        <taxon>Artomyces</taxon>
    </lineage>
</organism>
<gene>
    <name evidence="1" type="ORF">BV25DRAFT_1806184</name>
</gene>
<accession>A0ACB8SY55</accession>
<reference evidence="1" key="2">
    <citation type="journal article" date="2022" name="New Phytol.">
        <title>Evolutionary transition to the ectomycorrhizal habit in the genomes of a hyperdiverse lineage of mushroom-forming fungi.</title>
        <authorList>
            <person name="Looney B."/>
            <person name="Miyauchi S."/>
            <person name="Morin E."/>
            <person name="Drula E."/>
            <person name="Courty P.E."/>
            <person name="Kohler A."/>
            <person name="Kuo A."/>
            <person name="LaButti K."/>
            <person name="Pangilinan J."/>
            <person name="Lipzen A."/>
            <person name="Riley R."/>
            <person name="Andreopoulos W."/>
            <person name="He G."/>
            <person name="Johnson J."/>
            <person name="Nolan M."/>
            <person name="Tritt A."/>
            <person name="Barry K.W."/>
            <person name="Grigoriev I.V."/>
            <person name="Nagy L.G."/>
            <person name="Hibbett D."/>
            <person name="Henrissat B."/>
            <person name="Matheny P.B."/>
            <person name="Labbe J."/>
            <person name="Martin F.M."/>
        </authorList>
    </citation>
    <scope>NUCLEOTIDE SEQUENCE</scope>
    <source>
        <strain evidence="1">HHB10654</strain>
    </source>
</reference>
<proteinExistence type="predicted"/>
<protein>
    <submittedName>
        <fullName evidence="1">Uncharacterized protein</fullName>
    </submittedName>
</protein>
<keyword evidence="2" id="KW-1185">Reference proteome</keyword>
<evidence type="ECO:0000313" key="1">
    <source>
        <dbReference type="EMBL" id="KAI0061090.1"/>
    </source>
</evidence>
<reference evidence="1" key="1">
    <citation type="submission" date="2021-03" db="EMBL/GenBank/DDBJ databases">
        <authorList>
            <consortium name="DOE Joint Genome Institute"/>
            <person name="Ahrendt S."/>
            <person name="Looney B.P."/>
            <person name="Miyauchi S."/>
            <person name="Morin E."/>
            <person name="Drula E."/>
            <person name="Courty P.E."/>
            <person name="Chicoki N."/>
            <person name="Fauchery L."/>
            <person name="Kohler A."/>
            <person name="Kuo A."/>
            <person name="Labutti K."/>
            <person name="Pangilinan J."/>
            <person name="Lipzen A."/>
            <person name="Riley R."/>
            <person name="Andreopoulos W."/>
            <person name="He G."/>
            <person name="Johnson J."/>
            <person name="Barry K.W."/>
            <person name="Grigoriev I.V."/>
            <person name="Nagy L."/>
            <person name="Hibbett D."/>
            <person name="Henrissat B."/>
            <person name="Matheny P.B."/>
            <person name="Labbe J."/>
            <person name="Martin F."/>
        </authorList>
    </citation>
    <scope>NUCLEOTIDE SEQUENCE</scope>
    <source>
        <strain evidence="1">HHB10654</strain>
    </source>
</reference>
<name>A0ACB8SY55_9AGAM</name>
<dbReference type="Proteomes" id="UP000814140">
    <property type="component" value="Unassembled WGS sequence"/>
</dbReference>
<evidence type="ECO:0000313" key="2">
    <source>
        <dbReference type="Proteomes" id="UP000814140"/>
    </source>
</evidence>
<sequence length="62" mass="6780">RPSSTMGLPISDILHRGVVTSLVGICVWGIATGYMVHRDTMRRGRGELCCFVSILCLSEGDR</sequence>
<feature type="non-terminal residue" evidence="1">
    <location>
        <position position="1"/>
    </location>
</feature>
<comment type="caution">
    <text evidence="1">The sequence shown here is derived from an EMBL/GenBank/DDBJ whole genome shotgun (WGS) entry which is preliminary data.</text>
</comment>
<dbReference type="EMBL" id="MU277214">
    <property type="protein sequence ID" value="KAI0061090.1"/>
    <property type="molecule type" value="Genomic_DNA"/>
</dbReference>